<proteinExistence type="predicted"/>
<dbReference type="Proteomes" id="UP001187192">
    <property type="component" value="Unassembled WGS sequence"/>
</dbReference>
<evidence type="ECO:0000256" key="4">
    <source>
        <dbReference type="PROSITE-ProRule" id="PRU00325"/>
    </source>
</evidence>
<name>A0AA87Z0F0_FICCA</name>
<evidence type="ECO:0000313" key="8">
    <source>
        <dbReference type="Proteomes" id="UP001187192"/>
    </source>
</evidence>
<evidence type="ECO:0000256" key="1">
    <source>
        <dbReference type="ARBA" id="ARBA00022723"/>
    </source>
</evidence>
<keyword evidence="5" id="KW-0732">Signal</keyword>
<keyword evidence="1" id="KW-0479">Metal-binding</keyword>
<keyword evidence="2 4" id="KW-0863">Zinc-finger</keyword>
<feature type="signal peptide" evidence="5">
    <location>
        <begin position="1"/>
        <end position="26"/>
    </location>
</feature>
<dbReference type="Pfam" id="PF04434">
    <property type="entry name" value="SWIM"/>
    <property type="match status" value="1"/>
</dbReference>
<reference evidence="7" key="1">
    <citation type="submission" date="2023-07" db="EMBL/GenBank/DDBJ databases">
        <title>draft genome sequence of fig (Ficus carica).</title>
        <authorList>
            <person name="Takahashi T."/>
            <person name="Nishimura K."/>
        </authorList>
    </citation>
    <scope>NUCLEOTIDE SEQUENCE</scope>
</reference>
<dbReference type="GO" id="GO:0008270">
    <property type="term" value="F:zinc ion binding"/>
    <property type="evidence" value="ECO:0007669"/>
    <property type="project" value="UniProtKB-KW"/>
</dbReference>
<keyword evidence="8" id="KW-1185">Reference proteome</keyword>
<accession>A0AA87Z0F0</accession>
<gene>
    <name evidence="7" type="ORF">TIFTF001_045520</name>
</gene>
<evidence type="ECO:0000313" key="7">
    <source>
        <dbReference type="EMBL" id="GMN21540.1"/>
    </source>
</evidence>
<feature type="domain" description="SWIM-type" evidence="6">
    <location>
        <begin position="38"/>
        <end position="79"/>
    </location>
</feature>
<evidence type="ECO:0000259" key="6">
    <source>
        <dbReference type="PROSITE" id="PS50966"/>
    </source>
</evidence>
<feature type="chain" id="PRO_5041651682" description="SWIM-type domain-containing protein" evidence="5">
    <location>
        <begin position="27"/>
        <end position="180"/>
    </location>
</feature>
<protein>
    <recommendedName>
        <fullName evidence="6">SWIM-type domain-containing protein</fullName>
    </recommendedName>
</protein>
<comment type="caution">
    <text evidence="7">The sequence shown here is derived from an EMBL/GenBank/DDBJ whole genome shotgun (WGS) entry which is preliminary data.</text>
</comment>
<sequence length="180" mass="21080">MSVGTKRMRLLHTLLLRLIVTCGIWRQQHVHSIDVNEYKIVDGRVNNMVNLVKRTCICLVWQSDEFPCSHAVAAIWKRKLEPADFASVYFRKSVYGETYNGVVYPLGDKLNWNVFEDLMNTDVPAPNNRSSAGRPRMERIPFVRKVRTQLRCSKCNNFGHNKRICKNRVPMLWVHHSLRR</sequence>
<dbReference type="InterPro" id="IPR007527">
    <property type="entry name" value="Znf_SWIM"/>
</dbReference>
<dbReference type="EMBL" id="BTGU01004020">
    <property type="protein sequence ID" value="GMN21540.1"/>
    <property type="molecule type" value="Genomic_DNA"/>
</dbReference>
<dbReference type="PROSITE" id="PS50966">
    <property type="entry name" value="ZF_SWIM"/>
    <property type="match status" value="1"/>
</dbReference>
<dbReference type="InterPro" id="IPR006564">
    <property type="entry name" value="Znf_PMZ"/>
</dbReference>
<evidence type="ECO:0000256" key="5">
    <source>
        <dbReference type="SAM" id="SignalP"/>
    </source>
</evidence>
<dbReference type="SMART" id="SM00575">
    <property type="entry name" value="ZnF_PMZ"/>
    <property type="match status" value="1"/>
</dbReference>
<keyword evidence="3" id="KW-0862">Zinc</keyword>
<evidence type="ECO:0000256" key="3">
    <source>
        <dbReference type="ARBA" id="ARBA00022833"/>
    </source>
</evidence>
<evidence type="ECO:0000256" key="2">
    <source>
        <dbReference type="ARBA" id="ARBA00022771"/>
    </source>
</evidence>
<dbReference type="AlphaFoldDB" id="A0AA87Z0F0"/>
<organism evidence="7 8">
    <name type="scientific">Ficus carica</name>
    <name type="common">Common fig</name>
    <dbReference type="NCBI Taxonomy" id="3494"/>
    <lineage>
        <taxon>Eukaryota</taxon>
        <taxon>Viridiplantae</taxon>
        <taxon>Streptophyta</taxon>
        <taxon>Embryophyta</taxon>
        <taxon>Tracheophyta</taxon>
        <taxon>Spermatophyta</taxon>
        <taxon>Magnoliopsida</taxon>
        <taxon>eudicotyledons</taxon>
        <taxon>Gunneridae</taxon>
        <taxon>Pentapetalae</taxon>
        <taxon>rosids</taxon>
        <taxon>fabids</taxon>
        <taxon>Rosales</taxon>
        <taxon>Moraceae</taxon>
        <taxon>Ficeae</taxon>
        <taxon>Ficus</taxon>
    </lineage>
</organism>